<name>A0A8J2JP61_9HEXA</name>
<keyword evidence="1" id="KW-0812">Transmembrane</keyword>
<reference evidence="2" key="1">
    <citation type="submission" date="2021-06" db="EMBL/GenBank/DDBJ databases">
        <authorList>
            <person name="Hodson N. C."/>
            <person name="Mongue J. A."/>
            <person name="Jaron S. K."/>
        </authorList>
    </citation>
    <scope>NUCLEOTIDE SEQUENCE</scope>
</reference>
<protein>
    <submittedName>
        <fullName evidence="2">Uncharacterized protein</fullName>
    </submittedName>
</protein>
<keyword evidence="1" id="KW-0472">Membrane</keyword>
<evidence type="ECO:0000313" key="2">
    <source>
        <dbReference type="EMBL" id="CAG7724312.1"/>
    </source>
</evidence>
<keyword evidence="1" id="KW-1133">Transmembrane helix</keyword>
<gene>
    <name evidence="2" type="ORF">AFUS01_LOCUS13345</name>
</gene>
<evidence type="ECO:0000313" key="3">
    <source>
        <dbReference type="Proteomes" id="UP000708208"/>
    </source>
</evidence>
<accession>A0A8J2JP61</accession>
<proteinExistence type="predicted"/>
<evidence type="ECO:0000256" key="1">
    <source>
        <dbReference type="SAM" id="Phobius"/>
    </source>
</evidence>
<feature type="transmembrane region" description="Helical" evidence="1">
    <location>
        <begin position="116"/>
        <end position="134"/>
    </location>
</feature>
<comment type="caution">
    <text evidence="2">The sequence shown here is derived from an EMBL/GenBank/DDBJ whole genome shotgun (WGS) entry which is preliminary data.</text>
</comment>
<keyword evidence="3" id="KW-1185">Reference proteome</keyword>
<feature type="transmembrane region" description="Helical" evidence="1">
    <location>
        <begin position="80"/>
        <end position="104"/>
    </location>
</feature>
<dbReference type="Proteomes" id="UP000708208">
    <property type="component" value="Unassembled WGS sequence"/>
</dbReference>
<organism evidence="2 3">
    <name type="scientific">Allacma fusca</name>
    <dbReference type="NCBI Taxonomy" id="39272"/>
    <lineage>
        <taxon>Eukaryota</taxon>
        <taxon>Metazoa</taxon>
        <taxon>Ecdysozoa</taxon>
        <taxon>Arthropoda</taxon>
        <taxon>Hexapoda</taxon>
        <taxon>Collembola</taxon>
        <taxon>Symphypleona</taxon>
        <taxon>Sminthuridae</taxon>
        <taxon>Allacma</taxon>
    </lineage>
</organism>
<sequence>VGNLFIALPFAATLMSMAHMPTYLESMSDPFSDFERINKQMGVPLTMLMCVTAIVIAFTGSFMGMVLFHASYKLRLDLMHLWLIFSQPYIILALIIFGVRSYYIIDYFGVEVAGELVVGLVVFVIVEGFCLLGVKVAMAEIEMDLAGVPYSTGTDCIDEDYYIFGGQL</sequence>
<feature type="transmembrane region" description="Helical" evidence="1">
    <location>
        <begin position="42"/>
        <end position="68"/>
    </location>
</feature>
<dbReference type="AlphaFoldDB" id="A0A8J2JP61"/>
<dbReference type="EMBL" id="CAJVCH010108278">
    <property type="protein sequence ID" value="CAG7724312.1"/>
    <property type="molecule type" value="Genomic_DNA"/>
</dbReference>
<feature type="non-terminal residue" evidence="2">
    <location>
        <position position="1"/>
    </location>
</feature>